<comment type="caution">
    <text evidence="3">The sequence shown here is derived from an EMBL/GenBank/DDBJ whole genome shotgun (WGS) entry which is preliminary data.</text>
</comment>
<keyword evidence="2" id="KW-0812">Transmembrane</keyword>
<accession>A0A919P964</accession>
<reference evidence="3" key="1">
    <citation type="submission" date="2021-01" db="EMBL/GenBank/DDBJ databases">
        <title>Whole genome shotgun sequence of Cellulomonas pakistanensis NBRC 110800.</title>
        <authorList>
            <person name="Komaki H."/>
            <person name="Tamura T."/>
        </authorList>
    </citation>
    <scope>NUCLEOTIDE SEQUENCE</scope>
    <source>
        <strain evidence="3">NBRC 110800</strain>
    </source>
</reference>
<feature type="transmembrane region" description="Helical" evidence="2">
    <location>
        <begin position="69"/>
        <end position="90"/>
    </location>
</feature>
<keyword evidence="4" id="KW-1185">Reference proteome</keyword>
<dbReference type="InterPro" id="IPR016795">
    <property type="entry name" value="UCP021697"/>
</dbReference>
<feature type="transmembrane region" description="Helical" evidence="2">
    <location>
        <begin position="127"/>
        <end position="146"/>
    </location>
</feature>
<gene>
    <name evidence="3" type="ORF">Cpa01nite_20700</name>
</gene>
<feature type="transmembrane region" description="Helical" evidence="2">
    <location>
        <begin position="44"/>
        <end position="62"/>
    </location>
</feature>
<dbReference type="AlphaFoldDB" id="A0A919P964"/>
<protein>
    <submittedName>
        <fullName evidence="3">RDD family protein</fullName>
    </submittedName>
</protein>
<dbReference type="Proteomes" id="UP000642125">
    <property type="component" value="Unassembled WGS sequence"/>
</dbReference>
<evidence type="ECO:0000256" key="2">
    <source>
        <dbReference type="SAM" id="Phobius"/>
    </source>
</evidence>
<evidence type="ECO:0000256" key="1">
    <source>
        <dbReference type="SAM" id="MobiDB-lite"/>
    </source>
</evidence>
<dbReference type="EMBL" id="BONO01000014">
    <property type="protein sequence ID" value="GIG36689.1"/>
    <property type="molecule type" value="Genomic_DNA"/>
</dbReference>
<feature type="region of interest" description="Disordered" evidence="1">
    <location>
        <begin position="1"/>
        <end position="31"/>
    </location>
</feature>
<evidence type="ECO:0000313" key="3">
    <source>
        <dbReference type="EMBL" id="GIG36689.1"/>
    </source>
</evidence>
<evidence type="ECO:0000313" key="4">
    <source>
        <dbReference type="Proteomes" id="UP000642125"/>
    </source>
</evidence>
<keyword evidence="2" id="KW-0472">Membrane</keyword>
<keyword evidence="2" id="KW-1133">Transmembrane helix</keyword>
<dbReference type="PIRSF" id="PIRSF021697">
    <property type="entry name" value="UCP021697"/>
    <property type="match status" value="1"/>
</dbReference>
<name>A0A919P964_9CELL</name>
<proteinExistence type="predicted"/>
<sequence length="165" mass="17189">MVDREDVGSWLEGPPVGRGGEPSGTRLGLPASGSGSLAPLGRRLIALLVDWFACLAIANVFLPADAQQLGTLAIFAVENVLLVGTVGGTLGHRLLGIRVRRVRPPQLLVQRAGAPAPDPGPDAPPNLLLALVRTVLLCLVIPAVVWDADGRGLHDRSAGTAIVRR</sequence>
<organism evidence="3 4">
    <name type="scientific">Cellulomonas pakistanensis</name>
    <dbReference type="NCBI Taxonomy" id="992287"/>
    <lineage>
        <taxon>Bacteria</taxon>
        <taxon>Bacillati</taxon>
        <taxon>Actinomycetota</taxon>
        <taxon>Actinomycetes</taxon>
        <taxon>Micrococcales</taxon>
        <taxon>Cellulomonadaceae</taxon>
        <taxon>Cellulomonas</taxon>
    </lineage>
</organism>
<dbReference type="RefSeq" id="WP_203668708.1">
    <property type="nucleotide sequence ID" value="NZ_BONO01000014.1"/>
</dbReference>